<accession>A0ABU7EGC5</accession>
<evidence type="ECO:0000313" key="3">
    <source>
        <dbReference type="Proteomes" id="UP001352852"/>
    </source>
</evidence>
<evidence type="ECO:0000313" key="2">
    <source>
        <dbReference type="EMBL" id="MED6285850.1"/>
    </source>
</evidence>
<keyword evidence="1" id="KW-1133">Transmembrane helix</keyword>
<proteinExistence type="predicted"/>
<keyword evidence="1" id="KW-0472">Membrane</keyword>
<dbReference type="EMBL" id="JAHUTJ010056285">
    <property type="protein sequence ID" value="MED6285850.1"/>
    <property type="molecule type" value="Genomic_DNA"/>
</dbReference>
<comment type="caution">
    <text evidence="2">The sequence shown here is derived from an EMBL/GenBank/DDBJ whole genome shotgun (WGS) entry which is preliminary data.</text>
</comment>
<evidence type="ECO:0000256" key="1">
    <source>
        <dbReference type="SAM" id="Phobius"/>
    </source>
</evidence>
<organism evidence="2 3">
    <name type="scientific">Characodon lateralis</name>
    <dbReference type="NCBI Taxonomy" id="208331"/>
    <lineage>
        <taxon>Eukaryota</taxon>
        <taxon>Metazoa</taxon>
        <taxon>Chordata</taxon>
        <taxon>Craniata</taxon>
        <taxon>Vertebrata</taxon>
        <taxon>Euteleostomi</taxon>
        <taxon>Actinopterygii</taxon>
        <taxon>Neopterygii</taxon>
        <taxon>Teleostei</taxon>
        <taxon>Neoteleostei</taxon>
        <taxon>Acanthomorphata</taxon>
        <taxon>Ovalentaria</taxon>
        <taxon>Atherinomorphae</taxon>
        <taxon>Cyprinodontiformes</taxon>
        <taxon>Goodeidae</taxon>
        <taxon>Characodon</taxon>
    </lineage>
</organism>
<feature type="transmembrane region" description="Helical" evidence="1">
    <location>
        <begin position="114"/>
        <end position="132"/>
    </location>
</feature>
<protein>
    <submittedName>
        <fullName evidence="2">Uncharacterized protein</fullName>
    </submittedName>
</protein>
<gene>
    <name evidence="2" type="ORF">CHARACLAT_033405</name>
</gene>
<feature type="non-terminal residue" evidence="2">
    <location>
        <position position="133"/>
    </location>
</feature>
<dbReference type="Proteomes" id="UP001352852">
    <property type="component" value="Unassembled WGS sequence"/>
</dbReference>
<sequence length="133" mass="14842">MISPDLNSPLLLQYGVLWKGVEAQRGAEGLSNAANKCVLPLPDLKDGLSQWECRNSLFLWRCVGLHLLINLFRSDATKLHQQEVATRILTLVFAREVFNFERACFHRVTVTDPAMGITALFLLSVLGFAITAE</sequence>
<keyword evidence="1" id="KW-0812">Transmembrane</keyword>
<keyword evidence="3" id="KW-1185">Reference proteome</keyword>
<name>A0ABU7EGC5_9TELE</name>
<reference evidence="2 3" key="1">
    <citation type="submission" date="2021-06" db="EMBL/GenBank/DDBJ databases">
        <authorList>
            <person name="Palmer J.M."/>
        </authorList>
    </citation>
    <scope>NUCLEOTIDE SEQUENCE [LARGE SCALE GENOMIC DNA]</scope>
    <source>
        <strain evidence="2 3">CL_MEX2019</strain>
        <tissue evidence="2">Muscle</tissue>
    </source>
</reference>